<accession>S8DZ69</accession>
<keyword evidence="3" id="KW-1185">Reference proteome</keyword>
<organism evidence="2 3">
    <name type="scientific">Fomitopsis schrenkii</name>
    <name type="common">Brown rot fungus</name>
    <dbReference type="NCBI Taxonomy" id="2126942"/>
    <lineage>
        <taxon>Eukaryota</taxon>
        <taxon>Fungi</taxon>
        <taxon>Dikarya</taxon>
        <taxon>Basidiomycota</taxon>
        <taxon>Agaricomycotina</taxon>
        <taxon>Agaricomycetes</taxon>
        <taxon>Polyporales</taxon>
        <taxon>Fomitopsis</taxon>
    </lineage>
</organism>
<proteinExistence type="predicted"/>
<dbReference type="AlphaFoldDB" id="S8DZ69"/>
<dbReference type="HOGENOM" id="CLU_2084886_0_0_1"/>
<reference evidence="2 3" key="1">
    <citation type="journal article" date="2012" name="Science">
        <title>The Paleozoic origin of enzymatic lignin decomposition reconstructed from 31 fungal genomes.</title>
        <authorList>
            <person name="Floudas D."/>
            <person name="Binder M."/>
            <person name="Riley R."/>
            <person name="Barry K."/>
            <person name="Blanchette R.A."/>
            <person name="Henrissat B."/>
            <person name="Martinez A.T."/>
            <person name="Otillar R."/>
            <person name="Spatafora J.W."/>
            <person name="Yadav J.S."/>
            <person name="Aerts A."/>
            <person name="Benoit I."/>
            <person name="Boyd A."/>
            <person name="Carlson A."/>
            <person name="Copeland A."/>
            <person name="Coutinho P.M."/>
            <person name="de Vries R.P."/>
            <person name="Ferreira P."/>
            <person name="Findley K."/>
            <person name="Foster B."/>
            <person name="Gaskell J."/>
            <person name="Glotzer D."/>
            <person name="Gorecki P."/>
            <person name="Heitman J."/>
            <person name="Hesse C."/>
            <person name="Hori C."/>
            <person name="Igarashi K."/>
            <person name="Jurgens J.A."/>
            <person name="Kallen N."/>
            <person name="Kersten P."/>
            <person name="Kohler A."/>
            <person name="Kuees U."/>
            <person name="Kumar T.K.A."/>
            <person name="Kuo A."/>
            <person name="LaButti K."/>
            <person name="Larrondo L.F."/>
            <person name="Lindquist E."/>
            <person name="Ling A."/>
            <person name="Lombard V."/>
            <person name="Lucas S."/>
            <person name="Lundell T."/>
            <person name="Martin R."/>
            <person name="McLaughlin D.J."/>
            <person name="Morgenstern I."/>
            <person name="Morin E."/>
            <person name="Murat C."/>
            <person name="Nagy L.G."/>
            <person name="Nolan M."/>
            <person name="Ohm R.A."/>
            <person name="Patyshakuliyeva A."/>
            <person name="Rokas A."/>
            <person name="Ruiz-Duenas F.J."/>
            <person name="Sabat G."/>
            <person name="Salamov A."/>
            <person name="Samejima M."/>
            <person name="Schmutz J."/>
            <person name="Slot J.C."/>
            <person name="St John F."/>
            <person name="Stenlid J."/>
            <person name="Sun H."/>
            <person name="Sun S."/>
            <person name="Syed K."/>
            <person name="Tsang A."/>
            <person name="Wiebenga A."/>
            <person name="Young D."/>
            <person name="Pisabarro A."/>
            <person name="Eastwood D.C."/>
            <person name="Martin F."/>
            <person name="Cullen D."/>
            <person name="Grigoriev I.V."/>
            <person name="Hibbett D.S."/>
        </authorList>
    </citation>
    <scope>NUCLEOTIDE SEQUENCE</scope>
    <source>
        <strain evidence="3">FP-58527</strain>
    </source>
</reference>
<dbReference type="Proteomes" id="UP000015241">
    <property type="component" value="Unassembled WGS sequence"/>
</dbReference>
<dbReference type="InParanoid" id="S8DZ69"/>
<name>S8DZ69_FOMSC</name>
<feature type="compositionally biased region" description="Low complexity" evidence="1">
    <location>
        <begin position="26"/>
        <end position="50"/>
    </location>
</feature>
<feature type="region of interest" description="Disordered" evidence="1">
    <location>
        <begin position="1"/>
        <end position="117"/>
    </location>
</feature>
<protein>
    <submittedName>
        <fullName evidence="2">Uncharacterized protein</fullName>
    </submittedName>
</protein>
<gene>
    <name evidence="2" type="ORF">FOMPIDRAFT_1053238</name>
</gene>
<sequence length="117" mass="11722">MSPLPINVCLGSAPHLQDESSDDEPTAGPSVAGPSAASAAGTASAVAGSSKAPTRKEKAPHVGAKATHCRQRDKSKPTGPASEVDELEPTDVDSARADIDEEDDSEGSGSQGGARDD</sequence>
<evidence type="ECO:0000313" key="3">
    <source>
        <dbReference type="Proteomes" id="UP000015241"/>
    </source>
</evidence>
<evidence type="ECO:0000313" key="2">
    <source>
        <dbReference type="EMBL" id="EPS96433.1"/>
    </source>
</evidence>
<dbReference type="EMBL" id="KE504188">
    <property type="protein sequence ID" value="EPS96433.1"/>
    <property type="molecule type" value="Genomic_DNA"/>
</dbReference>
<evidence type="ECO:0000256" key="1">
    <source>
        <dbReference type="SAM" id="MobiDB-lite"/>
    </source>
</evidence>